<dbReference type="Ensembl" id="ENSLLET00000040121.1">
    <property type="protein sequence ID" value="ENSLLEP00000038595.1"/>
    <property type="gene ID" value="ENSLLEG00000024495.1"/>
</dbReference>
<evidence type="ECO:0000256" key="1">
    <source>
        <dbReference type="ARBA" id="ARBA00039658"/>
    </source>
</evidence>
<reference evidence="4" key="1">
    <citation type="submission" date="2025-08" db="UniProtKB">
        <authorList>
            <consortium name="Ensembl"/>
        </authorList>
    </citation>
    <scope>IDENTIFICATION</scope>
</reference>
<name>A0A8C5QI39_9ANUR</name>
<dbReference type="FunFam" id="1.10.340.70:FF:000001">
    <property type="entry name" value="Retrovirus-related Pol polyprotein from transposon gypsy-like Protein"/>
    <property type="match status" value="1"/>
</dbReference>
<dbReference type="SUPFAM" id="SSF56672">
    <property type="entry name" value="DNA/RNA polymerases"/>
    <property type="match status" value="1"/>
</dbReference>
<dbReference type="Pfam" id="PF00665">
    <property type="entry name" value="rve"/>
    <property type="match status" value="1"/>
</dbReference>
<dbReference type="PANTHER" id="PTHR37984">
    <property type="entry name" value="PROTEIN CBG26694"/>
    <property type="match status" value="1"/>
</dbReference>
<dbReference type="InterPro" id="IPR036397">
    <property type="entry name" value="RNaseH_sf"/>
</dbReference>
<feature type="compositionally biased region" description="Polar residues" evidence="2">
    <location>
        <begin position="55"/>
        <end position="64"/>
    </location>
</feature>
<feature type="domain" description="Integrase catalytic" evidence="3">
    <location>
        <begin position="380"/>
        <end position="538"/>
    </location>
</feature>
<dbReference type="InterPro" id="IPR041577">
    <property type="entry name" value="RT_RNaseH_2"/>
</dbReference>
<dbReference type="GO" id="GO:0003824">
    <property type="term" value="F:catalytic activity"/>
    <property type="evidence" value="ECO:0007669"/>
    <property type="project" value="UniProtKB-KW"/>
</dbReference>
<proteinExistence type="predicted"/>
<dbReference type="PROSITE" id="PS50994">
    <property type="entry name" value="INTEGRASE"/>
    <property type="match status" value="1"/>
</dbReference>
<protein>
    <recommendedName>
        <fullName evidence="1">Gypsy retrotransposon integrase-like protein 1</fullName>
    </recommendedName>
</protein>
<dbReference type="Pfam" id="PF17919">
    <property type="entry name" value="RT_RNaseH_2"/>
    <property type="match status" value="1"/>
</dbReference>
<dbReference type="InterPro" id="IPR001584">
    <property type="entry name" value="Integrase_cat-core"/>
</dbReference>
<dbReference type="InterPro" id="IPR043502">
    <property type="entry name" value="DNA/RNA_pol_sf"/>
</dbReference>
<dbReference type="OrthoDB" id="4369127at2759"/>
<dbReference type="InterPro" id="IPR043128">
    <property type="entry name" value="Rev_trsase/Diguanyl_cyclase"/>
</dbReference>
<evidence type="ECO:0000313" key="5">
    <source>
        <dbReference type="Proteomes" id="UP000694569"/>
    </source>
</evidence>
<dbReference type="GO" id="GO:0003676">
    <property type="term" value="F:nucleic acid binding"/>
    <property type="evidence" value="ECO:0007669"/>
    <property type="project" value="InterPro"/>
</dbReference>
<dbReference type="FunFam" id="3.30.420.10:FF:000032">
    <property type="entry name" value="Retrovirus-related Pol polyprotein from transposon 297-like Protein"/>
    <property type="match status" value="1"/>
</dbReference>
<sequence>MDPADTAPVLALKNNEPKTVGELRKLLGFISYYRPYVQDFSRIAKPLYELLSADTTPTTMSTPASQPKKKKKPSPKLKGQLPSHQSIGWTDHHQVVLDRLFEVLTHPPVMSYPDYSKSFVLHCDASQEGLGAVLYQEQEEKLKVKLNVTGHRWDAELAGFNFTIKYRPGKRNADADVLSRMPLNLEQYIQQCSQEVDPKVIRCLTQALQVRQKEETPWLCPIIITNTTSIIDGTQKKVAQIPKGTIRTAQKEDSVIGPVWKFKNQDRFPSKQERQGGLLDLIILMKQWTKLYLDEDGILRRKTSSGYQLVLPKLYHQLVLKELHEDMGHLGVERTVNLIRERLFWPHMQRDAEHYINHQCTCLKDKRPNKPTRAPLNNIVTTYPFEMVSIDFLHLEACTGGYEYILVVIDHFTRFAQAYATKNKSAKTVADKIFSDFVLKFGFPTRIHHDMGKEFENKLFLALGKHCHIQNSHTTPYHPEGNGQCERFNRTLLSMLRTLSPDTKKDWKNSLAQVVHAYNCTKSEATGFSQFFLLFGRSTRLPIDGMFDTPVTEQYKNHLDR</sequence>
<dbReference type="Proteomes" id="UP000694569">
    <property type="component" value="Unplaced"/>
</dbReference>
<dbReference type="Gene3D" id="3.30.420.10">
    <property type="entry name" value="Ribonuclease H-like superfamily/Ribonuclease H"/>
    <property type="match status" value="1"/>
</dbReference>
<dbReference type="AlphaFoldDB" id="A0A8C5QI39"/>
<feature type="region of interest" description="Disordered" evidence="2">
    <location>
        <begin position="55"/>
        <end position="84"/>
    </location>
</feature>
<dbReference type="PANTHER" id="PTHR37984:SF15">
    <property type="entry name" value="INTEGRASE CATALYTIC DOMAIN-CONTAINING PROTEIN"/>
    <property type="match status" value="1"/>
</dbReference>
<dbReference type="InterPro" id="IPR041588">
    <property type="entry name" value="Integrase_H2C2"/>
</dbReference>
<evidence type="ECO:0000256" key="2">
    <source>
        <dbReference type="SAM" id="MobiDB-lite"/>
    </source>
</evidence>
<dbReference type="Pfam" id="PF17921">
    <property type="entry name" value="Integrase_H2C2"/>
    <property type="match status" value="1"/>
</dbReference>
<organism evidence="4 5">
    <name type="scientific">Leptobrachium leishanense</name>
    <name type="common">Leishan spiny toad</name>
    <dbReference type="NCBI Taxonomy" id="445787"/>
    <lineage>
        <taxon>Eukaryota</taxon>
        <taxon>Metazoa</taxon>
        <taxon>Chordata</taxon>
        <taxon>Craniata</taxon>
        <taxon>Vertebrata</taxon>
        <taxon>Euteleostomi</taxon>
        <taxon>Amphibia</taxon>
        <taxon>Batrachia</taxon>
        <taxon>Anura</taxon>
        <taxon>Pelobatoidea</taxon>
        <taxon>Megophryidae</taxon>
        <taxon>Leptobrachium</taxon>
    </lineage>
</organism>
<evidence type="ECO:0000259" key="3">
    <source>
        <dbReference type="PROSITE" id="PS50994"/>
    </source>
</evidence>
<dbReference type="Gene3D" id="1.10.340.70">
    <property type="match status" value="1"/>
</dbReference>
<dbReference type="GO" id="GO:0015074">
    <property type="term" value="P:DNA integration"/>
    <property type="evidence" value="ECO:0007669"/>
    <property type="project" value="InterPro"/>
</dbReference>
<dbReference type="SUPFAM" id="SSF53098">
    <property type="entry name" value="Ribonuclease H-like"/>
    <property type="match status" value="1"/>
</dbReference>
<dbReference type="GeneTree" id="ENSGT01000000214408"/>
<reference evidence="4" key="2">
    <citation type="submission" date="2025-09" db="UniProtKB">
        <authorList>
            <consortium name="Ensembl"/>
        </authorList>
    </citation>
    <scope>IDENTIFICATION</scope>
</reference>
<dbReference type="Gene3D" id="3.30.70.270">
    <property type="match status" value="1"/>
</dbReference>
<dbReference type="InterPro" id="IPR050951">
    <property type="entry name" value="Retrovirus_Pol_polyprotein"/>
</dbReference>
<accession>A0A8C5QI39</accession>
<evidence type="ECO:0000313" key="4">
    <source>
        <dbReference type="Ensembl" id="ENSLLEP00000038595.1"/>
    </source>
</evidence>
<keyword evidence="5" id="KW-1185">Reference proteome</keyword>
<dbReference type="InterPro" id="IPR012337">
    <property type="entry name" value="RNaseH-like_sf"/>
</dbReference>